<evidence type="ECO:0000259" key="1">
    <source>
        <dbReference type="Pfam" id="PF14088"/>
    </source>
</evidence>
<comment type="caution">
    <text evidence="2">The sequence shown here is derived from an EMBL/GenBank/DDBJ whole genome shotgun (WGS) entry which is preliminary data.</text>
</comment>
<reference evidence="3" key="1">
    <citation type="journal article" date="2019" name="Int. J. Syst. Evol. Microbiol.">
        <title>The Global Catalogue of Microorganisms (GCM) 10K type strain sequencing project: providing services to taxonomists for standard genome sequencing and annotation.</title>
        <authorList>
            <consortium name="The Broad Institute Genomics Platform"/>
            <consortium name="The Broad Institute Genome Sequencing Center for Infectious Disease"/>
            <person name="Wu L."/>
            <person name="Ma J."/>
        </authorList>
    </citation>
    <scope>NUCLEOTIDE SEQUENCE [LARGE SCALE GENOMIC DNA]</scope>
    <source>
        <strain evidence="3">KCTC 23299</strain>
    </source>
</reference>
<dbReference type="InterPro" id="IPR025364">
    <property type="entry name" value="DUF4268"/>
</dbReference>
<protein>
    <submittedName>
        <fullName evidence="2">DUF4268 domain-containing protein</fullName>
    </submittedName>
</protein>
<proteinExistence type="predicted"/>
<feature type="domain" description="DUF4268" evidence="1">
    <location>
        <begin position="10"/>
        <end position="145"/>
    </location>
</feature>
<gene>
    <name evidence="2" type="ORF">ACFS6H_17540</name>
</gene>
<organism evidence="2 3">
    <name type="scientific">Terrimonas rubra</name>
    <dbReference type="NCBI Taxonomy" id="1035890"/>
    <lineage>
        <taxon>Bacteria</taxon>
        <taxon>Pseudomonadati</taxon>
        <taxon>Bacteroidota</taxon>
        <taxon>Chitinophagia</taxon>
        <taxon>Chitinophagales</taxon>
        <taxon>Chitinophagaceae</taxon>
        <taxon>Terrimonas</taxon>
    </lineage>
</organism>
<keyword evidence="3" id="KW-1185">Reference proteome</keyword>
<dbReference type="Proteomes" id="UP001597511">
    <property type="component" value="Unassembled WGS sequence"/>
</dbReference>
<dbReference type="RefSeq" id="WP_386102013.1">
    <property type="nucleotide sequence ID" value="NZ_JBHUOZ010000003.1"/>
</dbReference>
<dbReference type="Pfam" id="PF14088">
    <property type="entry name" value="DUF4268"/>
    <property type="match status" value="1"/>
</dbReference>
<evidence type="ECO:0000313" key="2">
    <source>
        <dbReference type="EMBL" id="MFD2921529.1"/>
    </source>
</evidence>
<accession>A0ABW6A840</accession>
<dbReference type="EMBL" id="JBHUOZ010000003">
    <property type="protein sequence ID" value="MFD2921529.1"/>
    <property type="molecule type" value="Genomic_DNA"/>
</dbReference>
<name>A0ABW6A840_9BACT</name>
<sequence length="150" mass="17647">MYTKQEASLIKKKFWTSFGRYLQPVPNAEGENINWLNYKTGIRDIFFRMDVDAVSAQIAIEIKHTVNSLDNRYYEQLLAMRTMLENTLGETWQWQPEVQDEFGAVLSRVYTTKPGVNIFKESDWPAIITFLKPRIIALDEFWLQVKDVFS</sequence>
<evidence type="ECO:0000313" key="3">
    <source>
        <dbReference type="Proteomes" id="UP001597511"/>
    </source>
</evidence>